<evidence type="ECO:0000313" key="7">
    <source>
        <dbReference type="EMBL" id="KIP51435.1"/>
    </source>
</evidence>
<dbReference type="InterPro" id="IPR049453">
    <property type="entry name" value="Memb_transporter_dom"/>
</dbReference>
<evidence type="ECO:0000256" key="3">
    <source>
        <dbReference type="ARBA" id="ARBA00022989"/>
    </source>
</evidence>
<dbReference type="OrthoDB" id="4989419at2"/>
<feature type="transmembrane region" description="Helical" evidence="5">
    <location>
        <begin position="93"/>
        <end position="113"/>
    </location>
</feature>
<feature type="transmembrane region" description="Helical" evidence="5">
    <location>
        <begin position="220"/>
        <end position="237"/>
    </location>
</feature>
<keyword evidence="4 5" id="KW-0472">Membrane</keyword>
<evidence type="ECO:0000256" key="1">
    <source>
        <dbReference type="ARBA" id="ARBA00004141"/>
    </source>
</evidence>
<proteinExistence type="predicted"/>
<feature type="transmembrane region" description="Helical" evidence="5">
    <location>
        <begin position="21"/>
        <end position="39"/>
    </location>
</feature>
<feature type="transmembrane region" description="Helical" evidence="5">
    <location>
        <begin position="45"/>
        <end position="63"/>
    </location>
</feature>
<dbReference type="Proteomes" id="UP000032120">
    <property type="component" value="Unassembled WGS sequence"/>
</dbReference>
<sequence>MVAALRSLFVLAPGPPGPRRWIATRAALSMGIPLAALTLAGRPDLGLMAGTGAFLALFFAGAPAAERARVLPVIGAVLFGSAALGALLAPSPWLTAVGLVVVAVVGSAFAFAYRVGPPGPVFFVLMFGLSGMITSVRDGARVTEPWVFLTTLAGGLIFAYLLALLPAVLPSERARQPRQLREILPGPWLGAGEQWLVVRIAIVAALGAVISLLWVDPERAYWTVSTGVAVVGMSTVRNHSFARGLHRTFGTLIGAALYLALAPLAQLPWAFVLMLPLLQFTIEFVVARNYALALVFITPLVLLIAGAALGDANQLSTATERFVDTAVGSALAMASGVLRERTARQ</sequence>
<dbReference type="EMBL" id="JXSQ01000037">
    <property type="protein sequence ID" value="KIP51435.1"/>
    <property type="molecule type" value="Genomic_DNA"/>
</dbReference>
<feature type="domain" description="Integral membrane bound transporter" evidence="6">
    <location>
        <begin position="212"/>
        <end position="333"/>
    </location>
</feature>
<gene>
    <name evidence="7" type="ORF">SD72_15420</name>
</gene>
<feature type="transmembrane region" description="Helical" evidence="5">
    <location>
        <begin position="249"/>
        <end position="278"/>
    </location>
</feature>
<reference evidence="7 8" key="1">
    <citation type="submission" date="2015-01" db="EMBL/GenBank/DDBJ databases">
        <title>Draft genome sequence of Leucobacter komagatae strain VKM ST2845.</title>
        <authorList>
            <person name="Karlyshev A.V."/>
            <person name="Kudryashova E.B."/>
        </authorList>
    </citation>
    <scope>NUCLEOTIDE SEQUENCE [LARGE SCALE GENOMIC DNA]</scope>
    <source>
        <strain evidence="7 8">VKM ST2845</strain>
    </source>
</reference>
<keyword evidence="3 5" id="KW-1133">Transmembrane helix</keyword>
<name>A0A0D0H2S3_9MICO</name>
<dbReference type="Pfam" id="PF13515">
    <property type="entry name" value="FUSC_2"/>
    <property type="match status" value="1"/>
</dbReference>
<dbReference type="AlphaFoldDB" id="A0A0D0H2S3"/>
<dbReference type="GO" id="GO:0016020">
    <property type="term" value="C:membrane"/>
    <property type="evidence" value="ECO:0007669"/>
    <property type="project" value="UniProtKB-SubCell"/>
</dbReference>
<accession>A0A0D0H2S3</accession>
<evidence type="ECO:0000256" key="2">
    <source>
        <dbReference type="ARBA" id="ARBA00022692"/>
    </source>
</evidence>
<feature type="transmembrane region" description="Helical" evidence="5">
    <location>
        <begin position="120"/>
        <end position="140"/>
    </location>
</feature>
<evidence type="ECO:0000256" key="5">
    <source>
        <dbReference type="SAM" id="Phobius"/>
    </source>
</evidence>
<keyword evidence="2 5" id="KW-0812">Transmembrane</keyword>
<feature type="transmembrane region" description="Helical" evidence="5">
    <location>
        <begin position="290"/>
        <end position="309"/>
    </location>
</feature>
<comment type="caution">
    <text evidence="7">The sequence shown here is derived from an EMBL/GenBank/DDBJ whole genome shotgun (WGS) entry which is preliminary data.</text>
</comment>
<feature type="transmembrane region" description="Helical" evidence="5">
    <location>
        <begin position="146"/>
        <end position="169"/>
    </location>
</feature>
<evidence type="ECO:0000259" key="6">
    <source>
        <dbReference type="Pfam" id="PF13515"/>
    </source>
</evidence>
<organism evidence="7 8">
    <name type="scientific">Leucobacter komagatae</name>
    <dbReference type="NCBI Taxonomy" id="55969"/>
    <lineage>
        <taxon>Bacteria</taxon>
        <taxon>Bacillati</taxon>
        <taxon>Actinomycetota</taxon>
        <taxon>Actinomycetes</taxon>
        <taxon>Micrococcales</taxon>
        <taxon>Microbacteriaceae</taxon>
        <taxon>Leucobacter</taxon>
    </lineage>
</organism>
<evidence type="ECO:0000256" key="4">
    <source>
        <dbReference type="ARBA" id="ARBA00023136"/>
    </source>
</evidence>
<feature type="transmembrane region" description="Helical" evidence="5">
    <location>
        <begin position="70"/>
        <end position="87"/>
    </location>
</feature>
<protein>
    <recommendedName>
        <fullName evidence="6">Integral membrane bound transporter domain-containing protein</fullName>
    </recommendedName>
</protein>
<evidence type="ECO:0000313" key="8">
    <source>
        <dbReference type="Proteomes" id="UP000032120"/>
    </source>
</evidence>
<feature type="transmembrane region" description="Helical" evidence="5">
    <location>
        <begin position="196"/>
        <end position="214"/>
    </location>
</feature>
<keyword evidence="8" id="KW-1185">Reference proteome</keyword>
<comment type="subcellular location">
    <subcellularLocation>
        <location evidence="1">Membrane</location>
        <topology evidence="1">Multi-pass membrane protein</topology>
    </subcellularLocation>
</comment>